<comment type="caution">
    <text evidence="2">The sequence shown here is derived from an EMBL/GenBank/DDBJ whole genome shotgun (WGS) entry which is preliminary data.</text>
</comment>
<accession>A0A4Y2U7E6</accession>
<keyword evidence="1" id="KW-0812">Transmembrane</keyword>
<feature type="transmembrane region" description="Helical" evidence="1">
    <location>
        <begin position="74"/>
        <end position="93"/>
    </location>
</feature>
<dbReference type="EMBL" id="BGPR01034258">
    <property type="protein sequence ID" value="GBO08562.1"/>
    <property type="molecule type" value="Genomic_DNA"/>
</dbReference>
<keyword evidence="1" id="KW-1133">Transmembrane helix</keyword>
<evidence type="ECO:0000256" key="1">
    <source>
        <dbReference type="SAM" id="Phobius"/>
    </source>
</evidence>
<organism evidence="2 4">
    <name type="scientific">Araneus ventricosus</name>
    <name type="common">Orbweaver spider</name>
    <name type="synonym">Epeira ventricosa</name>
    <dbReference type="NCBI Taxonomy" id="182803"/>
    <lineage>
        <taxon>Eukaryota</taxon>
        <taxon>Metazoa</taxon>
        <taxon>Ecdysozoa</taxon>
        <taxon>Arthropoda</taxon>
        <taxon>Chelicerata</taxon>
        <taxon>Arachnida</taxon>
        <taxon>Araneae</taxon>
        <taxon>Araneomorphae</taxon>
        <taxon>Entelegynae</taxon>
        <taxon>Araneoidea</taxon>
        <taxon>Araneidae</taxon>
        <taxon>Araneus</taxon>
    </lineage>
</organism>
<reference evidence="2 4" key="1">
    <citation type="journal article" date="2019" name="Sci. Rep.">
        <title>Orb-weaving spider Araneus ventricosus genome elucidates the spidroin gene catalogue.</title>
        <authorList>
            <person name="Kono N."/>
            <person name="Nakamura H."/>
            <person name="Ohtoshi R."/>
            <person name="Moran D.A.P."/>
            <person name="Shinohara A."/>
            <person name="Yoshida Y."/>
            <person name="Fujiwara M."/>
            <person name="Mori M."/>
            <person name="Tomita M."/>
            <person name="Arakawa K."/>
        </authorList>
    </citation>
    <scope>NUCLEOTIDE SEQUENCE [LARGE SCALE GENOMIC DNA]</scope>
</reference>
<sequence length="138" mass="15345">MDGFHVFLKNAEIPHCVPNLLAPDTKICRAALGPKEAYRESKVTVNSAPNGALKGNLRLHSVFFYNHFGNALKLLLSTIYVEMYVMNLFFMVVGGRFMGKHGVAGFYCPASDVPERGGEEQSCLGDSEIKDFRGWLKE</sequence>
<keyword evidence="1" id="KW-0472">Membrane</keyword>
<protein>
    <submittedName>
        <fullName evidence="2">Uncharacterized protein</fullName>
    </submittedName>
</protein>
<proteinExistence type="predicted"/>
<evidence type="ECO:0000313" key="3">
    <source>
        <dbReference type="EMBL" id="GBO16129.1"/>
    </source>
</evidence>
<dbReference type="Proteomes" id="UP000499080">
    <property type="component" value="Unassembled WGS sequence"/>
</dbReference>
<evidence type="ECO:0000313" key="4">
    <source>
        <dbReference type="Proteomes" id="UP000499080"/>
    </source>
</evidence>
<keyword evidence="4" id="KW-1185">Reference proteome</keyword>
<name>A0A4Y2U7E6_ARAVE</name>
<dbReference type="EMBL" id="BGPR01040067">
    <property type="protein sequence ID" value="GBO16129.1"/>
    <property type="molecule type" value="Genomic_DNA"/>
</dbReference>
<dbReference type="AlphaFoldDB" id="A0A4Y2U7E6"/>
<gene>
    <name evidence="3" type="ORF">AVEN_182965_1</name>
    <name evidence="2" type="ORF">AVEN_5636_1</name>
</gene>
<evidence type="ECO:0000313" key="2">
    <source>
        <dbReference type="EMBL" id="GBO08562.1"/>
    </source>
</evidence>